<dbReference type="RefSeq" id="WP_184460917.1">
    <property type="nucleotide sequence ID" value="NZ_JACHHW010000001.1"/>
</dbReference>
<dbReference type="Gene3D" id="1.10.490.10">
    <property type="entry name" value="Globins"/>
    <property type="match status" value="1"/>
</dbReference>
<dbReference type="GO" id="GO:0019825">
    <property type="term" value="F:oxygen binding"/>
    <property type="evidence" value="ECO:0007669"/>
    <property type="project" value="InterPro"/>
</dbReference>
<evidence type="ECO:0000313" key="2">
    <source>
        <dbReference type="Proteomes" id="UP000536640"/>
    </source>
</evidence>
<organism evidence="1 2">
    <name type="scientific">Zhongshania antarctica</name>
    <dbReference type="NCBI Taxonomy" id="641702"/>
    <lineage>
        <taxon>Bacteria</taxon>
        <taxon>Pseudomonadati</taxon>
        <taxon>Pseudomonadota</taxon>
        <taxon>Gammaproteobacteria</taxon>
        <taxon>Cellvibrionales</taxon>
        <taxon>Spongiibacteraceae</taxon>
        <taxon>Zhongshania</taxon>
    </lineage>
</organism>
<dbReference type="Proteomes" id="UP000536640">
    <property type="component" value="Unassembled WGS sequence"/>
</dbReference>
<keyword evidence="2" id="KW-1185">Reference proteome</keyword>
<accession>A0A840R0N6</accession>
<dbReference type="InterPro" id="IPR012292">
    <property type="entry name" value="Globin/Proto"/>
</dbReference>
<dbReference type="EMBL" id="JACHHW010000001">
    <property type="protein sequence ID" value="MBB5186116.1"/>
    <property type="molecule type" value="Genomic_DNA"/>
</dbReference>
<dbReference type="AlphaFoldDB" id="A0A840R0N6"/>
<comment type="caution">
    <text evidence="1">The sequence shown here is derived from an EMBL/GenBank/DDBJ whole genome shotgun (WGS) entry which is preliminary data.</text>
</comment>
<evidence type="ECO:0000313" key="1">
    <source>
        <dbReference type="EMBL" id="MBB5186116.1"/>
    </source>
</evidence>
<reference evidence="1 2" key="1">
    <citation type="submission" date="2020-08" db="EMBL/GenBank/DDBJ databases">
        <title>Genomic Encyclopedia of Type Strains, Phase IV (KMG-IV): sequencing the most valuable type-strain genomes for metagenomic binning, comparative biology and taxonomic classification.</title>
        <authorList>
            <person name="Goeker M."/>
        </authorList>
    </citation>
    <scope>NUCLEOTIDE SEQUENCE [LARGE SCALE GENOMIC DNA]</scope>
    <source>
        <strain evidence="1 2">DSM 25701</strain>
    </source>
</reference>
<name>A0A840R0N6_9GAMM</name>
<dbReference type="GO" id="GO:0020037">
    <property type="term" value="F:heme binding"/>
    <property type="evidence" value="ECO:0007669"/>
    <property type="project" value="InterPro"/>
</dbReference>
<sequence>MMSDSSVGTPKPDLDSPEHIAAFVDAFYARLLADPRLAPIFIDVANIDISEHFPRIQAYWQKLLLGDNEYQRHTMNIHRQIHGKQALRASDFAQWLHYFIVTADEGFNGEKTERAKRVASSIAANMAKALDVGGLRSEV</sequence>
<gene>
    <name evidence="1" type="ORF">HNQ57_000375</name>
</gene>
<dbReference type="CDD" id="cd08916">
    <property type="entry name" value="TrHb3_P"/>
    <property type="match status" value="1"/>
</dbReference>
<dbReference type="InterPro" id="IPR009050">
    <property type="entry name" value="Globin-like_sf"/>
</dbReference>
<proteinExistence type="predicted"/>
<protein>
    <submittedName>
        <fullName evidence="1">Hemoglobin</fullName>
    </submittedName>
</protein>
<dbReference type="SUPFAM" id="SSF46458">
    <property type="entry name" value="Globin-like"/>
    <property type="match status" value="1"/>
</dbReference>